<accession>A0ABP3CIZ5</accession>
<proteinExistence type="predicted"/>
<dbReference type="Gene3D" id="2.60.40.10">
    <property type="entry name" value="Immunoglobulins"/>
    <property type="match status" value="1"/>
</dbReference>
<evidence type="ECO:0000256" key="2">
    <source>
        <dbReference type="SAM" id="Phobius"/>
    </source>
</evidence>
<sequence length="1518" mass="171404">MPIKSASFLSIILCYLLVMSTVGAQSRAQVSETGLLQGQLSQSTVTSIVEDKFGFLWVGTQDGLNRFDGYSVKIYNKQNSQLPSTRIKDLKIDQKGDLWIATENGLALFQQDTGTIINFYHNAQEPFSIADNYVSSLATDNNGGVWVGTYSGPSYYDPGINGFRTIPIMQSRRIPAALNEVSDMLVDSEQRVWLMTTRGDLAIYNQGLGYFEVIDNSTKEPLGSVQSIVESPNGTLWILSSTLGLFEYDHSNQSLKKIELAKLGLKADEASLNSIYFDSEDRLWVGTENKGLYALKDGRIIDHHIHGEPGSVGNNRINSLYQDSSNILWIGSSAYLNKINPHAIKFHHFNSRDNEPGKLSSEVVYSVLATSYDHLIVGGATGGFTVLKRTNEGANPIDVALPERLKGKSINKLISMGAGQSYLISSQSVWVFDELTYSFKLVYESSDPQDYFLTAYHDGHYLWLGTKKGLWRLSSDNSVRKYRLIDVDYHRDNRINTLLEDRNNDDYLWIGSDSGVYRFSKKNEAFVSLENLFSDLPIEAQDVVFSLAQDQNSRLWIGTFGNGLVVVDLITQKHTLLNSQVSNLHETVYSLIMDDSGVVWAGSGNGLYRIEPNDFRMSQFIRTEDQPIIEFNTGATGKDRFGNLLLGGMNGLILFDPNDYTRDEKPPLPVITDILVNNNSIEADVDKRKRLSNPPHIAEKVTIYPEDTAVSFDFSAFNYIDPWSNRFRYKLDGYDEGWIETDAQSRRVTYTNLKPGEYHFKVYAANKDGVWSEEPAGIEVEVKTLALLSPLAYTFYGFLLGLIILAFSYLVWARLRERQSAAQQLAESEERLKLSLWGSGDELWDWQVKTGALHLSNEWPYDFPRDGIRSGYSEANSNIHPNDLPYVKQALNAHLEGKSLHFESTYRISNERGGWIWVLDRGKVVVRDENKKPLRMAGTLKNISDLKDTEQQLSMVVKSFDNISDAVWILDEEYNYIVVNKAYTKITGFEPEEVIGRKIRESSVVNTSENFIDELKEALGAEDRWSGELEATRKDGQVYPIEINIDVVRDNDGNIINYVGVFSDITFRKKAEKELRRLATVDQLTGLRNRNSFKQRFEELLALSKESDQHALLFIDLDNFKRINDSLGHGVGDELLTRVAAALLEITEKNHGIVARLGGDEFTVVLADVDTWSQPAQYAQAILDYFAKPLPLPSAEVLVSPSIGIVMYPENGESAEELLKNADMAMYYAKKKGKNTYQFYTRQMNEQAQLKINLENELRQAIDKDEFVVFYQPKVSLETGRVTSMEALVRWRNPNRGLVMPGEFIPLAEEAGYIIAISQKVIEKSCLQLRDWKNRGIYDGKIAVNLSAVQFYHENLWETVKTALHIAKIEATDLEFEITEGMVMQDLAHSIQQMKTLKEMGSSLALDDFGVGYSSLGNLKDFPIDTLKIDRAFIWDLEDSERDKKLVASIVTLAHNLGIKVVAEGVETPYQVEALKAMNCEEIQGYIFSKPVPPWEMEAMLKDPNYTLDAIIEDMGEE</sequence>
<keyword evidence="2" id="KW-0472">Membrane</keyword>
<dbReference type="InterPro" id="IPR003961">
    <property type="entry name" value="FN3_dom"/>
</dbReference>
<feature type="chain" id="PRO_5045433196" evidence="3">
    <location>
        <begin position="25"/>
        <end position="1518"/>
    </location>
</feature>
<feature type="domain" description="PAC" evidence="5">
    <location>
        <begin position="1025"/>
        <end position="1077"/>
    </location>
</feature>
<dbReference type="SUPFAM" id="SSF55785">
    <property type="entry name" value="PYP-like sensor domain (PAS domain)"/>
    <property type="match status" value="2"/>
</dbReference>
<dbReference type="PANTHER" id="PTHR44757">
    <property type="entry name" value="DIGUANYLATE CYCLASE DGCP"/>
    <property type="match status" value="1"/>
</dbReference>
<dbReference type="NCBIfam" id="TIGR00254">
    <property type="entry name" value="GGDEF"/>
    <property type="match status" value="1"/>
</dbReference>
<dbReference type="Gene3D" id="3.30.70.270">
    <property type="match status" value="1"/>
</dbReference>
<evidence type="ECO:0000256" key="3">
    <source>
        <dbReference type="SAM" id="SignalP"/>
    </source>
</evidence>
<dbReference type="InterPro" id="IPR035919">
    <property type="entry name" value="EAL_sf"/>
</dbReference>
<dbReference type="Gene3D" id="2.130.10.10">
    <property type="entry name" value="YVTN repeat-like/Quinoprotein amine dehydrogenase"/>
    <property type="match status" value="3"/>
</dbReference>
<feature type="transmembrane region" description="Helical" evidence="2">
    <location>
        <begin position="793"/>
        <end position="812"/>
    </location>
</feature>
<dbReference type="PROSITE" id="PS50887">
    <property type="entry name" value="GGDEF"/>
    <property type="match status" value="1"/>
</dbReference>
<evidence type="ECO:0000259" key="5">
    <source>
        <dbReference type="PROSITE" id="PS50113"/>
    </source>
</evidence>
<dbReference type="PROSITE" id="PS50883">
    <property type="entry name" value="EAL"/>
    <property type="match status" value="1"/>
</dbReference>
<dbReference type="SMART" id="SM00052">
    <property type="entry name" value="EAL"/>
    <property type="match status" value="1"/>
</dbReference>
<feature type="signal peptide" evidence="3">
    <location>
        <begin position="1"/>
        <end position="24"/>
    </location>
</feature>
<keyword evidence="1" id="KW-0175">Coiled coil</keyword>
<dbReference type="PANTHER" id="PTHR44757:SF2">
    <property type="entry name" value="BIOFILM ARCHITECTURE MAINTENANCE PROTEIN MBAA"/>
    <property type="match status" value="1"/>
</dbReference>
<dbReference type="SUPFAM" id="SSF63829">
    <property type="entry name" value="Calcium-dependent phosphotriesterase"/>
    <property type="match status" value="2"/>
</dbReference>
<dbReference type="InterPro" id="IPR013655">
    <property type="entry name" value="PAS_fold_3"/>
</dbReference>
<protein>
    <submittedName>
        <fullName evidence="8">EAL domain-containing protein</fullName>
    </submittedName>
</protein>
<organism evidence="8 9">
    <name type="scientific">Kangiella japonica</name>
    <dbReference type="NCBI Taxonomy" id="647384"/>
    <lineage>
        <taxon>Bacteria</taxon>
        <taxon>Pseudomonadati</taxon>
        <taxon>Pseudomonadota</taxon>
        <taxon>Gammaproteobacteria</taxon>
        <taxon>Kangiellales</taxon>
        <taxon>Kangiellaceae</taxon>
        <taxon>Kangiella</taxon>
    </lineage>
</organism>
<evidence type="ECO:0000259" key="6">
    <source>
        <dbReference type="PROSITE" id="PS50883"/>
    </source>
</evidence>
<dbReference type="InterPro" id="IPR043128">
    <property type="entry name" value="Rev_trsase/Diguanyl_cyclase"/>
</dbReference>
<dbReference type="InterPro" id="IPR000014">
    <property type="entry name" value="PAS"/>
</dbReference>
<dbReference type="Pfam" id="PF00990">
    <property type="entry name" value="GGDEF"/>
    <property type="match status" value="1"/>
</dbReference>
<dbReference type="InterPro" id="IPR000700">
    <property type="entry name" value="PAS-assoc_C"/>
</dbReference>
<dbReference type="Pfam" id="PF08447">
    <property type="entry name" value="PAS_3"/>
    <property type="match status" value="1"/>
</dbReference>
<evidence type="ECO:0000259" key="7">
    <source>
        <dbReference type="PROSITE" id="PS50887"/>
    </source>
</evidence>
<dbReference type="Pfam" id="PF07495">
    <property type="entry name" value="Y_Y_Y"/>
    <property type="match status" value="1"/>
</dbReference>
<dbReference type="InterPro" id="IPR035965">
    <property type="entry name" value="PAS-like_dom_sf"/>
</dbReference>
<dbReference type="Pfam" id="PF00563">
    <property type="entry name" value="EAL"/>
    <property type="match status" value="1"/>
</dbReference>
<dbReference type="PROSITE" id="PS50113">
    <property type="entry name" value="PAC"/>
    <property type="match status" value="2"/>
</dbReference>
<dbReference type="Pfam" id="PF13426">
    <property type="entry name" value="PAS_9"/>
    <property type="match status" value="1"/>
</dbReference>
<dbReference type="SUPFAM" id="SSF141868">
    <property type="entry name" value="EAL domain-like"/>
    <property type="match status" value="1"/>
</dbReference>
<reference evidence="9" key="1">
    <citation type="journal article" date="2019" name="Int. J. Syst. Evol. Microbiol.">
        <title>The Global Catalogue of Microorganisms (GCM) 10K type strain sequencing project: providing services to taxonomists for standard genome sequencing and annotation.</title>
        <authorList>
            <consortium name="The Broad Institute Genomics Platform"/>
            <consortium name="The Broad Institute Genome Sequencing Center for Infectious Disease"/>
            <person name="Wu L."/>
            <person name="Ma J."/>
        </authorList>
    </citation>
    <scope>NUCLEOTIDE SEQUENCE [LARGE SCALE GENOMIC DNA]</scope>
    <source>
        <strain evidence="9">JCM 16211</strain>
    </source>
</reference>
<keyword evidence="2" id="KW-1133">Transmembrane helix</keyword>
<evidence type="ECO:0000313" key="9">
    <source>
        <dbReference type="Proteomes" id="UP001501221"/>
    </source>
</evidence>
<dbReference type="SMART" id="SM00267">
    <property type="entry name" value="GGDEF"/>
    <property type="match status" value="1"/>
</dbReference>
<dbReference type="RefSeq" id="WP_343988387.1">
    <property type="nucleotide sequence ID" value="NZ_BAAAFM010000003.1"/>
</dbReference>
<keyword evidence="9" id="KW-1185">Reference proteome</keyword>
<keyword evidence="3" id="KW-0732">Signal</keyword>
<dbReference type="InterPro" id="IPR052155">
    <property type="entry name" value="Biofilm_reg_signaling"/>
</dbReference>
<dbReference type="InterPro" id="IPR001610">
    <property type="entry name" value="PAC"/>
</dbReference>
<dbReference type="Pfam" id="PF07494">
    <property type="entry name" value="Reg_prop"/>
    <property type="match status" value="4"/>
</dbReference>
<dbReference type="CDD" id="cd00063">
    <property type="entry name" value="FN3"/>
    <property type="match status" value="1"/>
</dbReference>
<dbReference type="InterPro" id="IPR011123">
    <property type="entry name" value="Y_Y_Y"/>
</dbReference>
<dbReference type="CDD" id="cd01949">
    <property type="entry name" value="GGDEF"/>
    <property type="match status" value="1"/>
</dbReference>
<feature type="domain" description="GGDEF" evidence="7">
    <location>
        <begin position="1108"/>
        <end position="1242"/>
    </location>
</feature>
<dbReference type="InterPro" id="IPR000160">
    <property type="entry name" value="GGDEF_dom"/>
</dbReference>
<dbReference type="SMART" id="SM00091">
    <property type="entry name" value="PAS"/>
    <property type="match status" value="1"/>
</dbReference>
<dbReference type="Proteomes" id="UP001501221">
    <property type="component" value="Unassembled WGS sequence"/>
</dbReference>
<dbReference type="Gene3D" id="3.30.450.20">
    <property type="entry name" value="PAS domain"/>
    <property type="match status" value="2"/>
</dbReference>
<name>A0ABP3CIZ5_9GAMM</name>
<evidence type="ECO:0000313" key="8">
    <source>
        <dbReference type="EMBL" id="GAA0207168.1"/>
    </source>
</evidence>
<feature type="domain" description="PAS" evidence="4">
    <location>
        <begin position="949"/>
        <end position="1022"/>
    </location>
</feature>
<dbReference type="InterPro" id="IPR011110">
    <property type="entry name" value="Reg_prop"/>
</dbReference>
<evidence type="ECO:0000259" key="4">
    <source>
        <dbReference type="PROSITE" id="PS50112"/>
    </source>
</evidence>
<dbReference type="InterPro" id="IPR029787">
    <property type="entry name" value="Nucleotide_cyclase"/>
</dbReference>
<dbReference type="InterPro" id="IPR013783">
    <property type="entry name" value="Ig-like_fold"/>
</dbReference>
<dbReference type="InterPro" id="IPR015943">
    <property type="entry name" value="WD40/YVTN_repeat-like_dom_sf"/>
</dbReference>
<feature type="domain" description="EAL" evidence="6">
    <location>
        <begin position="1251"/>
        <end position="1505"/>
    </location>
</feature>
<dbReference type="CDD" id="cd00130">
    <property type="entry name" value="PAS"/>
    <property type="match status" value="1"/>
</dbReference>
<dbReference type="Gene3D" id="3.20.20.450">
    <property type="entry name" value="EAL domain"/>
    <property type="match status" value="1"/>
</dbReference>
<keyword evidence="2" id="KW-0812">Transmembrane</keyword>
<dbReference type="InterPro" id="IPR001633">
    <property type="entry name" value="EAL_dom"/>
</dbReference>
<feature type="domain" description="PAC" evidence="5">
    <location>
        <begin position="902"/>
        <end position="955"/>
    </location>
</feature>
<dbReference type="PROSITE" id="PS50112">
    <property type="entry name" value="PAS"/>
    <property type="match status" value="1"/>
</dbReference>
<dbReference type="EMBL" id="BAAAFM010000003">
    <property type="protein sequence ID" value="GAA0207168.1"/>
    <property type="molecule type" value="Genomic_DNA"/>
</dbReference>
<dbReference type="CDD" id="cd01948">
    <property type="entry name" value="EAL"/>
    <property type="match status" value="1"/>
</dbReference>
<dbReference type="SUPFAM" id="SSF55073">
    <property type="entry name" value="Nucleotide cyclase"/>
    <property type="match status" value="1"/>
</dbReference>
<feature type="coiled-coil region" evidence="1">
    <location>
        <begin position="1237"/>
        <end position="1264"/>
    </location>
</feature>
<comment type="caution">
    <text evidence="8">The sequence shown here is derived from an EMBL/GenBank/DDBJ whole genome shotgun (WGS) entry which is preliminary data.</text>
</comment>
<gene>
    <name evidence="8" type="ORF">GCM10009123_13330</name>
</gene>
<evidence type="ECO:0000256" key="1">
    <source>
        <dbReference type="SAM" id="Coils"/>
    </source>
</evidence>
<dbReference type="SMART" id="SM00086">
    <property type="entry name" value="PAC"/>
    <property type="match status" value="2"/>
</dbReference>
<dbReference type="NCBIfam" id="TIGR00229">
    <property type="entry name" value="sensory_box"/>
    <property type="match status" value="1"/>
</dbReference>